<dbReference type="Pfam" id="PF00535">
    <property type="entry name" value="Glycos_transf_2"/>
    <property type="match status" value="1"/>
</dbReference>
<dbReference type="InterPro" id="IPR001173">
    <property type="entry name" value="Glyco_trans_2-like"/>
</dbReference>
<gene>
    <name evidence="2" type="ORF">LHA35_15600</name>
</gene>
<evidence type="ECO:0000313" key="2">
    <source>
        <dbReference type="EMBL" id="MCB4823158.1"/>
    </source>
</evidence>
<dbReference type="EMBL" id="JAJAQI010000023">
    <property type="protein sequence ID" value="MCB4823158.1"/>
    <property type="molecule type" value="Genomic_DNA"/>
</dbReference>
<dbReference type="InterPro" id="IPR029044">
    <property type="entry name" value="Nucleotide-diphossugar_trans"/>
</dbReference>
<dbReference type="Proteomes" id="UP001139311">
    <property type="component" value="Unassembled WGS sequence"/>
</dbReference>
<keyword evidence="2" id="KW-0808">Transferase</keyword>
<dbReference type="Gene3D" id="3.90.550.10">
    <property type="entry name" value="Spore Coat Polysaccharide Biosynthesis Protein SpsA, Chain A"/>
    <property type="match status" value="1"/>
</dbReference>
<dbReference type="RefSeq" id="WP_226609523.1">
    <property type="nucleotide sequence ID" value="NZ_JAJAQI010000023.1"/>
</dbReference>
<keyword evidence="2" id="KW-0328">Glycosyltransferase</keyword>
<evidence type="ECO:0000259" key="1">
    <source>
        <dbReference type="Pfam" id="PF00535"/>
    </source>
</evidence>
<accession>A0A9X1IGB7</accession>
<evidence type="ECO:0000313" key="3">
    <source>
        <dbReference type="Proteomes" id="UP001139311"/>
    </source>
</evidence>
<comment type="caution">
    <text evidence="2">The sequence shown here is derived from an EMBL/GenBank/DDBJ whole genome shotgun (WGS) entry which is preliminary data.</text>
</comment>
<keyword evidence="3" id="KW-1185">Reference proteome</keyword>
<reference evidence="2" key="1">
    <citation type="submission" date="2021-10" db="EMBL/GenBank/DDBJ databases">
        <title>Roseicella aerolatum sp. nov., isolated from aerosols of e-waste dismantling site.</title>
        <authorList>
            <person name="Qin T."/>
        </authorList>
    </citation>
    <scope>NUCLEOTIDE SEQUENCE</scope>
    <source>
        <strain evidence="2">GB24</strain>
    </source>
</reference>
<dbReference type="SUPFAM" id="SSF53448">
    <property type="entry name" value="Nucleotide-diphospho-sugar transferases"/>
    <property type="match status" value="1"/>
</dbReference>
<dbReference type="EC" id="2.4.-.-" evidence="2"/>
<dbReference type="PANTHER" id="PTHR43179:SF7">
    <property type="entry name" value="RHAMNOSYLTRANSFERASE WBBL"/>
    <property type="match status" value="1"/>
</dbReference>
<organism evidence="2 3">
    <name type="scientific">Roseicella aerolata</name>
    <dbReference type="NCBI Taxonomy" id="2883479"/>
    <lineage>
        <taxon>Bacteria</taxon>
        <taxon>Pseudomonadati</taxon>
        <taxon>Pseudomonadota</taxon>
        <taxon>Alphaproteobacteria</taxon>
        <taxon>Acetobacterales</taxon>
        <taxon>Roseomonadaceae</taxon>
        <taxon>Roseicella</taxon>
    </lineage>
</organism>
<feature type="domain" description="Glycosyltransferase 2-like" evidence="1">
    <location>
        <begin position="797"/>
        <end position="920"/>
    </location>
</feature>
<sequence>MPDGVPPPGSGLVHATRALLGRDPAEAEARARPADPIAALAASQEFGAQLLRLAAGLPTRHVTLPPSALAAAWDWARASGLLSGAAAALPASPGALLPGLLHLPPVAARIAALPGAQQAALRQAAAEPGRTAGHLLTRAAGPEDHARLAGLLFGPGAMAAAAAEAPAVPLLLPLRHALGSERFRQAILRPLAEGGPLPGEGLSGPDLLACAEWLARRLGAGPSPGAPPFHGALLATLLRLPAVAEMLGGLWPVERAAVSAALPDVAAGLHQLRMPVLPDDAAHASLAVLGRPLQGEPPPVAGTRWDLLRGLLMGAEFRGEVLHRLVEEAAPPHAGLSAGQCRMAAAWLRDRLALHPPAPGSEPPGGVTLLRRLLALPAIAGELARQHGYLWTDAEEALARQGEAEAAGLAGGIDYVTGDRIVGWARRGDGTPAEVEVLCNGRLLGTARAHTPRPAAEDGARGFRLAWDGRRTIEGRARFQLREPGTGRPIGAAFALDPLLAEARPALQAITTQLAEARATLQRLEGMLPQLESFAAWPPELYAQFRRQHAVPPPGPVPDGPVIDIVIDATAGTVRGLRRTLDSLAAQGWARWTATILAPPAARALADQAAARDPRIRAWPVEADASRDERAAAAAGQGGLVLLLPAGTLLDPAALAWFAHAASLAPGAAGFLVDEDEAVEPFRGLTSHRAPVLRGALDEWSLAFADPGGALLCAARPALAAAWAAPGTEESRWALWAALRRQGPVGHIPRRLASVLRAEQPAPAAPVGPPAALRCLLRRPWLLDDPAQWEAPPSRITVIVPTRDGGPLLRQALASLAAKAADPALLDVLVIDNGSTAPETLAILCAGEAAGRFRLLRLAEPFNWSRLNNLAVREVPGDLLLFLNDDTRMLTAGWDRILRRLLAEPEVGAVGARLLYEDRTIQHAGVLCGLERLVGHEGVGEPGEAPGPLGRWQTLRAAGAVTGAFLACRREAFEAAGGFDEQALPVSFNDVDFCLKLRAAGLAVLYEPRIALLHYESKSRGHDDADPIKQERAEAEQGRLIDRWGEALLLDPGWNPHWSRWTRPFAALREPSPEEIARHLAASCRERPWAL</sequence>
<proteinExistence type="predicted"/>
<dbReference type="PANTHER" id="PTHR43179">
    <property type="entry name" value="RHAMNOSYLTRANSFERASE WBBL"/>
    <property type="match status" value="1"/>
</dbReference>
<dbReference type="GO" id="GO:0016757">
    <property type="term" value="F:glycosyltransferase activity"/>
    <property type="evidence" value="ECO:0007669"/>
    <property type="project" value="UniProtKB-KW"/>
</dbReference>
<dbReference type="AlphaFoldDB" id="A0A9X1IGB7"/>
<name>A0A9X1IGB7_9PROT</name>
<protein>
    <submittedName>
        <fullName evidence="2">Glycosyltransferase</fullName>
        <ecNumber evidence="2">2.4.-.-</ecNumber>
    </submittedName>
</protein>